<dbReference type="EC" id="1.6.5.-" evidence="7"/>
<dbReference type="Proteomes" id="UP001589628">
    <property type="component" value="Unassembled WGS sequence"/>
</dbReference>
<name>A0ABV5Z948_9GAMM</name>
<dbReference type="PANTHER" id="PTHR42913:SF3">
    <property type="entry name" value="64 KDA MITOCHONDRIAL NADH DEHYDROGENASE (EUROFUNG)"/>
    <property type="match status" value="1"/>
</dbReference>
<dbReference type="Gene3D" id="3.50.50.100">
    <property type="match status" value="1"/>
</dbReference>
<comment type="similarity">
    <text evidence="2">Belongs to the NADH dehydrogenase family.</text>
</comment>
<dbReference type="SUPFAM" id="SSF51905">
    <property type="entry name" value="FAD/NAD(P)-binding domain"/>
    <property type="match status" value="1"/>
</dbReference>
<organism evidence="7 8">
    <name type="scientific">Balneatrix alpica</name>
    <dbReference type="NCBI Taxonomy" id="75684"/>
    <lineage>
        <taxon>Bacteria</taxon>
        <taxon>Pseudomonadati</taxon>
        <taxon>Pseudomonadota</taxon>
        <taxon>Gammaproteobacteria</taxon>
        <taxon>Oceanospirillales</taxon>
        <taxon>Balneatrichaceae</taxon>
        <taxon>Balneatrix</taxon>
    </lineage>
</organism>
<keyword evidence="4" id="KW-0274">FAD</keyword>
<evidence type="ECO:0000313" key="7">
    <source>
        <dbReference type="EMBL" id="MFB9885804.1"/>
    </source>
</evidence>
<feature type="domain" description="FAD/NAD(P)-binding" evidence="6">
    <location>
        <begin position="5"/>
        <end position="336"/>
    </location>
</feature>
<keyword evidence="3" id="KW-0285">Flavoprotein</keyword>
<evidence type="ECO:0000259" key="6">
    <source>
        <dbReference type="Pfam" id="PF07992"/>
    </source>
</evidence>
<evidence type="ECO:0000256" key="3">
    <source>
        <dbReference type="ARBA" id="ARBA00022630"/>
    </source>
</evidence>
<dbReference type="RefSeq" id="WP_035461661.1">
    <property type="nucleotide sequence ID" value="NZ_JBHLZN010000001.1"/>
</dbReference>
<evidence type="ECO:0000256" key="4">
    <source>
        <dbReference type="ARBA" id="ARBA00022827"/>
    </source>
</evidence>
<dbReference type="EMBL" id="JBHLZN010000001">
    <property type="protein sequence ID" value="MFB9885804.1"/>
    <property type="molecule type" value="Genomic_DNA"/>
</dbReference>
<dbReference type="PRINTS" id="PR00368">
    <property type="entry name" value="FADPNR"/>
</dbReference>
<evidence type="ECO:0000256" key="1">
    <source>
        <dbReference type="ARBA" id="ARBA00001974"/>
    </source>
</evidence>
<evidence type="ECO:0000256" key="2">
    <source>
        <dbReference type="ARBA" id="ARBA00005272"/>
    </source>
</evidence>
<evidence type="ECO:0000313" key="8">
    <source>
        <dbReference type="Proteomes" id="UP001589628"/>
    </source>
</evidence>
<reference evidence="7 8" key="1">
    <citation type="submission" date="2024-09" db="EMBL/GenBank/DDBJ databases">
        <authorList>
            <person name="Sun Q."/>
            <person name="Mori K."/>
        </authorList>
    </citation>
    <scope>NUCLEOTIDE SEQUENCE [LARGE SCALE GENOMIC DNA]</scope>
    <source>
        <strain evidence="7 8">ATCC 51285</strain>
    </source>
</reference>
<proteinExistence type="inferred from homology"/>
<dbReference type="GO" id="GO:0016491">
    <property type="term" value="F:oxidoreductase activity"/>
    <property type="evidence" value="ECO:0007669"/>
    <property type="project" value="UniProtKB-KW"/>
</dbReference>
<dbReference type="InterPro" id="IPR051169">
    <property type="entry name" value="NADH-Q_oxidoreductase"/>
</dbReference>
<evidence type="ECO:0000256" key="5">
    <source>
        <dbReference type="ARBA" id="ARBA00023002"/>
    </source>
</evidence>
<protein>
    <submittedName>
        <fullName evidence="7">NAD(P)/FAD-dependent oxidoreductase</fullName>
        <ecNumber evidence="7">1.6.5.-</ecNumber>
    </submittedName>
</protein>
<dbReference type="PANTHER" id="PTHR42913">
    <property type="entry name" value="APOPTOSIS-INDUCING FACTOR 1"/>
    <property type="match status" value="1"/>
</dbReference>
<accession>A0ABV5Z948</accession>
<dbReference type="InterPro" id="IPR023753">
    <property type="entry name" value="FAD/NAD-binding_dom"/>
</dbReference>
<dbReference type="Pfam" id="PF07992">
    <property type="entry name" value="Pyr_redox_2"/>
    <property type="match status" value="1"/>
</dbReference>
<gene>
    <name evidence="7" type="ORF">ACFFLH_05230</name>
</gene>
<keyword evidence="5 7" id="KW-0560">Oxidoreductase</keyword>
<dbReference type="PRINTS" id="PR00411">
    <property type="entry name" value="PNDRDTASEI"/>
</dbReference>
<sequence length="432" mass="47442">MTIPHILVVGGGAGGLELVTRLGHKLGKKGKARITLVDRNPTHIWKPLLHEVATGSMDSGIDEVSYRGHAHKHYFEFQLGSMQGLNRSERQLTLAPIFDEKGREQVPARQLHYDYLVLALGSQSNDFGTPGVAQHCHFLDSRDQAERFRQHLLRHCMRFSLEREHRRPLSIAIVGAGATGVELSAELYNAAQWLGQFGFAGLDKQQLQVHLIEAGPRILPALPERIAAAAHRELAKLGVKVRPATRVTEAKTEGLVTAEGELIEADIMLWAAGIKAPAFLKDLDGLETNRLNQLVVNGSLQTSADERIFALGDCAACAAGEGKFVPPRAQAAHQMASLLAKNLQALLKGEPLKDFVYKDHGSLVSLSRFSTVGNLMGNLTSGSLFVEGHLARLFYISLYRLHQLALHGPLATLLIALVDRIHRVIRPRLKLH</sequence>
<keyword evidence="8" id="KW-1185">Reference proteome</keyword>
<comment type="caution">
    <text evidence="7">The sequence shown here is derived from an EMBL/GenBank/DDBJ whole genome shotgun (WGS) entry which is preliminary data.</text>
</comment>
<comment type="cofactor">
    <cofactor evidence="1">
        <name>FAD</name>
        <dbReference type="ChEBI" id="CHEBI:57692"/>
    </cofactor>
</comment>
<dbReference type="InterPro" id="IPR036188">
    <property type="entry name" value="FAD/NAD-bd_sf"/>
</dbReference>